<accession>A0A6N8J1A4</accession>
<gene>
    <name evidence="2" type="ORF">GON04_21515</name>
</gene>
<dbReference type="RefSeq" id="WP_157400046.1">
    <property type="nucleotide sequence ID" value="NZ_WSEL01000009.1"/>
</dbReference>
<evidence type="ECO:0000313" key="3">
    <source>
        <dbReference type="Proteomes" id="UP000469385"/>
    </source>
</evidence>
<keyword evidence="1" id="KW-0472">Membrane</keyword>
<sequence length="100" mass="10610">MLSLRSRIARSPRFAMVVGKTLFLAGSILVLGAVFARADLSNLNAQRVQANQAPLHSLAQAYPQYPTWLVPEGPVGFSIAAALVLAGLGVVLLAEKAIKR</sequence>
<organism evidence="2 3">
    <name type="scientific">Ramlibacter pinisoli</name>
    <dbReference type="NCBI Taxonomy" id="2682844"/>
    <lineage>
        <taxon>Bacteria</taxon>
        <taxon>Pseudomonadati</taxon>
        <taxon>Pseudomonadota</taxon>
        <taxon>Betaproteobacteria</taxon>
        <taxon>Burkholderiales</taxon>
        <taxon>Comamonadaceae</taxon>
        <taxon>Ramlibacter</taxon>
    </lineage>
</organism>
<protein>
    <submittedName>
        <fullName evidence="2">Uncharacterized protein</fullName>
    </submittedName>
</protein>
<evidence type="ECO:0000313" key="2">
    <source>
        <dbReference type="EMBL" id="MVQ32053.1"/>
    </source>
</evidence>
<proteinExistence type="predicted"/>
<feature type="transmembrane region" description="Helical" evidence="1">
    <location>
        <begin position="74"/>
        <end position="94"/>
    </location>
</feature>
<dbReference type="EMBL" id="WSEL01000009">
    <property type="protein sequence ID" value="MVQ32053.1"/>
    <property type="molecule type" value="Genomic_DNA"/>
</dbReference>
<keyword evidence="1" id="KW-0812">Transmembrane</keyword>
<evidence type="ECO:0000256" key="1">
    <source>
        <dbReference type="SAM" id="Phobius"/>
    </source>
</evidence>
<keyword evidence="1" id="KW-1133">Transmembrane helix</keyword>
<name>A0A6N8J1A4_9BURK</name>
<reference evidence="2 3" key="1">
    <citation type="submission" date="2019-12" db="EMBL/GenBank/DDBJ databases">
        <authorList>
            <person name="Huq M.A."/>
        </authorList>
    </citation>
    <scope>NUCLEOTIDE SEQUENCE [LARGE SCALE GENOMIC DNA]</scope>
    <source>
        <strain evidence="2 3">MAH-25</strain>
    </source>
</reference>
<keyword evidence="3" id="KW-1185">Reference proteome</keyword>
<dbReference type="Proteomes" id="UP000469385">
    <property type="component" value="Unassembled WGS sequence"/>
</dbReference>
<comment type="caution">
    <text evidence="2">The sequence shown here is derived from an EMBL/GenBank/DDBJ whole genome shotgun (WGS) entry which is preliminary data.</text>
</comment>
<dbReference type="AlphaFoldDB" id="A0A6N8J1A4"/>